<dbReference type="RefSeq" id="WP_073134165.1">
    <property type="nucleotide sequence ID" value="NZ_FQZF01000010.1"/>
</dbReference>
<dbReference type="EMBL" id="FQZF01000010">
    <property type="protein sequence ID" value="SHJ20869.1"/>
    <property type="molecule type" value="Genomic_DNA"/>
</dbReference>
<dbReference type="Pfam" id="PF07978">
    <property type="entry name" value="NIPSNAP"/>
    <property type="match status" value="1"/>
</dbReference>
<feature type="domain" description="NIPSNAP" evidence="1">
    <location>
        <begin position="4"/>
        <end position="105"/>
    </location>
</feature>
<dbReference type="AlphaFoldDB" id="A0A1M6HFI2"/>
<evidence type="ECO:0000313" key="2">
    <source>
        <dbReference type="EMBL" id="SHJ20869.1"/>
    </source>
</evidence>
<evidence type="ECO:0000259" key="1">
    <source>
        <dbReference type="Pfam" id="PF07978"/>
    </source>
</evidence>
<name>A0A1M6HFI2_9PROT</name>
<dbReference type="InterPro" id="IPR011008">
    <property type="entry name" value="Dimeric_a/b-barrel"/>
</dbReference>
<sequence length="108" mass="12458">MIHELRIYHCVPGRLPDLLRRFETMTLGIWEKHGIRQAGFWTVAVGDSNQDLYYLLEWQSLAERETKWNAFQADPEWIAKRAETEKNGAIVASITNLILQPTGFSAVK</sequence>
<dbReference type="Gene3D" id="3.30.70.100">
    <property type="match status" value="1"/>
</dbReference>
<dbReference type="OrthoDB" id="9812037at2"/>
<dbReference type="InterPro" id="IPR012577">
    <property type="entry name" value="NIPSNAP"/>
</dbReference>
<proteinExistence type="predicted"/>
<organism evidence="2 3">
    <name type="scientific">Muricoccus roseus</name>
    <dbReference type="NCBI Taxonomy" id="198092"/>
    <lineage>
        <taxon>Bacteria</taxon>
        <taxon>Pseudomonadati</taxon>
        <taxon>Pseudomonadota</taxon>
        <taxon>Alphaproteobacteria</taxon>
        <taxon>Acetobacterales</taxon>
        <taxon>Roseomonadaceae</taxon>
        <taxon>Muricoccus</taxon>
    </lineage>
</organism>
<keyword evidence="3" id="KW-1185">Reference proteome</keyword>
<accession>A0A1M6HFI2</accession>
<protein>
    <submittedName>
        <fullName evidence="2">NIPSNAP protein</fullName>
    </submittedName>
</protein>
<dbReference type="SUPFAM" id="SSF54909">
    <property type="entry name" value="Dimeric alpha+beta barrel"/>
    <property type="match status" value="1"/>
</dbReference>
<dbReference type="STRING" id="198092.SAMN02745194_01986"/>
<evidence type="ECO:0000313" key="3">
    <source>
        <dbReference type="Proteomes" id="UP000184387"/>
    </source>
</evidence>
<gene>
    <name evidence="2" type="ORF">SAMN02745194_01986</name>
</gene>
<reference evidence="2 3" key="1">
    <citation type="submission" date="2016-11" db="EMBL/GenBank/DDBJ databases">
        <authorList>
            <person name="Jaros S."/>
            <person name="Januszkiewicz K."/>
            <person name="Wedrychowicz H."/>
        </authorList>
    </citation>
    <scope>NUCLEOTIDE SEQUENCE [LARGE SCALE GENOMIC DNA]</scope>
    <source>
        <strain evidence="2 3">DSM 14916</strain>
    </source>
</reference>
<dbReference type="Proteomes" id="UP000184387">
    <property type="component" value="Unassembled WGS sequence"/>
</dbReference>